<protein>
    <submittedName>
        <fullName evidence="1">Uncharacterized protein</fullName>
    </submittedName>
</protein>
<accession>A0AAN1GNW0</accession>
<sequence>MKGRQVEPDQYTDKMREALNVILKDCDPAKSSSRKAGCQLYKELRKLMPIARPQDVASEAIWLGRNEYHSEDQRIAHLRDDLIRSAVSVPLTWDRQGRLSALGE</sequence>
<dbReference type="EMBL" id="CP010767">
    <property type="protein sequence ID" value="ATG42380.1"/>
    <property type="molecule type" value="Genomic_DNA"/>
</dbReference>
<evidence type="ECO:0000313" key="1">
    <source>
        <dbReference type="EMBL" id="ATG42380.1"/>
    </source>
</evidence>
<dbReference type="AlphaFoldDB" id="A0AAN1GNW0"/>
<evidence type="ECO:0000313" key="2">
    <source>
        <dbReference type="Proteomes" id="UP000218606"/>
    </source>
</evidence>
<dbReference type="RefSeq" id="WP_096870597.1">
    <property type="nucleotide sequence ID" value="NZ_CP010715.1"/>
</dbReference>
<organism evidence="1 2">
    <name type="scientific">Phaeobacter piscinae</name>
    <dbReference type="NCBI Taxonomy" id="1580596"/>
    <lineage>
        <taxon>Bacteria</taxon>
        <taxon>Pseudomonadati</taxon>
        <taxon>Pseudomonadota</taxon>
        <taxon>Alphaproteobacteria</taxon>
        <taxon>Rhodobacterales</taxon>
        <taxon>Roseobacteraceae</taxon>
        <taxon>Phaeobacter</taxon>
    </lineage>
</organism>
<proteinExistence type="predicted"/>
<dbReference type="Proteomes" id="UP000218606">
    <property type="component" value="Chromosome"/>
</dbReference>
<name>A0AAN1GNW0_9RHOB</name>
<gene>
    <name evidence="1" type="ORF">PhaeoP13_00416</name>
</gene>
<reference evidence="1 2" key="1">
    <citation type="journal article" date="2017" name="Front. Microbiol.">
        <title>Phaeobacter piscinae sp. nov., a species of the Roseobacter group and potential aquaculture probiont.</title>
        <authorList>
            <person name="Sonnenschein E.C."/>
            <person name="Phippen C.B.W."/>
            <person name="Nielsen K.F."/>
            <person name="Mateiu R.V."/>
            <person name="Melchiorsen J."/>
            <person name="Gram L."/>
            <person name="Overmann J."/>
            <person name="Freese H.M."/>
        </authorList>
    </citation>
    <scope>NUCLEOTIDE SEQUENCE [LARGE SCALE GENOMIC DNA]</scope>
    <source>
        <strain evidence="1 2">P13</strain>
    </source>
</reference>